<reference evidence="13 14" key="1">
    <citation type="submission" date="2019-04" db="EMBL/GenBank/DDBJ databases">
        <title>Geobacter oryzae sp. nov., ferric-reducing bacteria isolated from paddy soil.</title>
        <authorList>
            <person name="Xu Z."/>
            <person name="Masuda Y."/>
            <person name="Itoh H."/>
            <person name="Senoo K."/>
        </authorList>
    </citation>
    <scope>NUCLEOTIDE SEQUENCE [LARGE SCALE GENOMIC DNA]</scope>
    <source>
        <strain evidence="13 14">Red111</strain>
    </source>
</reference>
<comment type="subunit">
    <text evidence="11">The system is composed of three essential subunits: KdpA, KdpB and KdpC.</text>
</comment>
<keyword evidence="14" id="KW-1185">Reference proteome</keyword>
<evidence type="ECO:0000256" key="5">
    <source>
        <dbReference type="ARBA" id="ARBA00022741"/>
    </source>
</evidence>
<keyword evidence="5 11" id="KW-0547">Nucleotide-binding</keyword>
<dbReference type="NCBIfam" id="NF001454">
    <property type="entry name" value="PRK00315.1"/>
    <property type="match status" value="1"/>
</dbReference>
<evidence type="ECO:0000256" key="6">
    <source>
        <dbReference type="ARBA" id="ARBA00022840"/>
    </source>
</evidence>
<evidence type="ECO:0000313" key="14">
    <source>
        <dbReference type="Proteomes" id="UP000306416"/>
    </source>
</evidence>
<sequence length="188" mass="19939">MKDMRPTLMLFIAFTLLLGGAYPLVVTGIAQLAFPSQASGSFIADAGGVSVGSRLIGQPFTGAKYFWPRPSATDGFPYNPMASGGSNAGPTNPDYLRTVAQRVRALRESGVTRTLPAELVQASASGLDPEISPQGAAIQAERVARARGMKAVDLERLIAKHTRGRQLGFIGEPRVNVLELNLALDAMK</sequence>
<accession>A0A4S1CID5</accession>
<comment type="similarity">
    <text evidence="11">Belongs to the KdpC family.</text>
</comment>
<evidence type="ECO:0000313" key="12">
    <source>
        <dbReference type="EMBL" id="TGU70496.1"/>
    </source>
</evidence>
<evidence type="ECO:0000313" key="13">
    <source>
        <dbReference type="EMBL" id="TGU72916.1"/>
    </source>
</evidence>
<evidence type="ECO:0000256" key="1">
    <source>
        <dbReference type="ARBA" id="ARBA00022448"/>
    </source>
</evidence>
<evidence type="ECO:0000256" key="10">
    <source>
        <dbReference type="ARBA" id="ARBA00023136"/>
    </source>
</evidence>
<keyword evidence="9 11" id="KW-0406">Ion transport</keyword>
<evidence type="ECO:0000256" key="4">
    <source>
        <dbReference type="ARBA" id="ARBA00022692"/>
    </source>
</evidence>
<organism evidence="13 14">
    <name type="scientific">Geomonas terrae</name>
    <dbReference type="NCBI Taxonomy" id="2562681"/>
    <lineage>
        <taxon>Bacteria</taxon>
        <taxon>Pseudomonadati</taxon>
        <taxon>Thermodesulfobacteriota</taxon>
        <taxon>Desulfuromonadia</taxon>
        <taxon>Geobacterales</taxon>
        <taxon>Geobacteraceae</taxon>
        <taxon>Geomonas</taxon>
    </lineage>
</organism>
<dbReference type="GO" id="GO:0005886">
    <property type="term" value="C:plasma membrane"/>
    <property type="evidence" value="ECO:0007669"/>
    <property type="project" value="UniProtKB-SubCell"/>
</dbReference>
<keyword evidence="6 11" id="KW-0067">ATP-binding</keyword>
<dbReference type="Pfam" id="PF02669">
    <property type="entry name" value="KdpC"/>
    <property type="match status" value="1"/>
</dbReference>
<evidence type="ECO:0000256" key="3">
    <source>
        <dbReference type="ARBA" id="ARBA00022538"/>
    </source>
</evidence>
<dbReference type="Proteomes" id="UP000306416">
    <property type="component" value="Unassembled WGS sequence"/>
</dbReference>
<dbReference type="InterPro" id="IPR003820">
    <property type="entry name" value="KdpC"/>
</dbReference>
<comment type="function">
    <text evidence="11">Part of the high-affinity ATP-driven potassium transport (or Kdp) system, which catalyzes the hydrolysis of ATP coupled with the electrogenic transport of potassium into the cytoplasm. This subunit acts as a catalytic chaperone that increases the ATP-binding affinity of the ATP-hydrolyzing subunit KdpB by the formation of a transient KdpB/KdpC/ATP ternary complex.</text>
</comment>
<evidence type="ECO:0000256" key="9">
    <source>
        <dbReference type="ARBA" id="ARBA00023065"/>
    </source>
</evidence>
<name>A0A4S1CID5_9BACT</name>
<comment type="caution">
    <text evidence="13">The sequence shown here is derived from an EMBL/GenBank/DDBJ whole genome shotgun (WGS) entry which is preliminary data.</text>
</comment>
<dbReference type="NCBIfam" id="TIGR00681">
    <property type="entry name" value="kdpC"/>
    <property type="match status" value="1"/>
</dbReference>
<dbReference type="PANTHER" id="PTHR30042">
    <property type="entry name" value="POTASSIUM-TRANSPORTING ATPASE C CHAIN"/>
    <property type="match status" value="1"/>
</dbReference>
<dbReference type="EMBL" id="SRSC01000002">
    <property type="protein sequence ID" value="TGU72916.1"/>
    <property type="molecule type" value="Genomic_DNA"/>
</dbReference>
<protein>
    <recommendedName>
        <fullName evidence="11">Potassium-transporting ATPase KdpC subunit</fullName>
    </recommendedName>
    <alternativeName>
        <fullName evidence="11">ATP phosphohydrolase [potassium-transporting] C chain</fullName>
    </alternativeName>
    <alternativeName>
        <fullName evidence="11">Potassium-binding and translocating subunit C</fullName>
    </alternativeName>
    <alternativeName>
        <fullName evidence="11">Potassium-translocating ATPase C chain</fullName>
    </alternativeName>
</protein>
<dbReference type="HAMAP" id="MF_00276">
    <property type="entry name" value="KdpC"/>
    <property type="match status" value="1"/>
</dbReference>
<evidence type="ECO:0000256" key="2">
    <source>
        <dbReference type="ARBA" id="ARBA00022475"/>
    </source>
</evidence>
<keyword evidence="1 11" id="KW-0813">Transport</keyword>
<evidence type="ECO:0000256" key="7">
    <source>
        <dbReference type="ARBA" id="ARBA00022958"/>
    </source>
</evidence>
<keyword evidence="8 11" id="KW-1133">Transmembrane helix</keyword>
<keyword evidence="7 11" id="KW-0630">Potassium</keyword>
<evidence type="ECO:0000256" key="8">
    <source>
        <dbReference type="ARBA" id="ARBA00022989"/>
    </source>
</evidence>
<keyword evidence="2 11" id="KW-1003">Cell membrane</keyword>
<dbReference type="PANTHER" id="PTHR30042:SF2">
    <property type="entry name" value="POTASSIUM-TRANSPORTING ATPASE KDPC SUBUNIT"/>
    <property type="match status" value="1"/>
</dbReference>
<proteinExistence type="inferred from homology"/>
<comment type="subcellular location">
    <subcellularLocation>
        <location evidence="11">Cell membrane</location>
        <topology evidence="11">Single-pass membrane protein</topology>
    </subcellularLocation>
</comment>
<evidence type="ECO:0000256" key="11">
    <source>
        <dbReference type="HAMAP-Rule" id="MF_00276"/>
    </source>
</evidence>
<dbReference type="EMBL" id="SRSC01000004">
    <property type="protein sequence ID" value="TGU70496.1"/>
    <property type="molecule type" value="Genomic_DNA"/>
</dbReference>
<dbReference type="GO" id="GO:0008556">
    <property type="term" value="F:P-type potassium transmembrane transporter activity"/>
    <property type="evidence" value="ECO:0007669"/>
    <property type="project" value="InterPro"/>
</dbReference>
<keyword evidence="3 11" id="KW-0633">Potassium transport</keyword>
<dbReference type="RefSeq" id="WP_135870383.1">
    <property type="nucleotide sequence ID" value="NZ_SRSC01000002.1"/>
</dbReference>
<keyword evidence="4 11" id="KW-0812">Transmembrane</keyword>
<gene>
    <name evidence="11 13" type="primary">kdpC</name>
    <name evidence="13" type="ORF">E4633_11565</name>
    <name evidence="12" type="ORF">E4633_15955</name>
</gene>
<dbReference type="AlphaFoldDB" id="A0A4S1CID5"/>
<dbReference type="GO" id="GO:0005524">
    <property type="term" value="F:ATP binding"/>
    <property type="evidence" value="ECO:0007669"/>
    <property type="project" value="UniProtKB-UniRule"/>
</dbReference>
<dbReference type="PIRSF" id="PIRSF001296">
    <property type="entry name" value="K_ATPase_KdpC"/>
    <property type="match status" value="1"/>
</dbReference>
<keyword evidence="10 11" id="KW-0472">Membrane</keyword>